<reference evidence="2" key="1">
    <citation type="journal article" date="2022" name="New Phytol.">
        <title>Evolutionary transition to the ectomycorrhizal habit in the genomes of a hyperdiverse lineage of mushroom-forming fungi.</title>
        <authorList>
            <person name="Looney B."/>
            <person name="Miyauchi S."/>
            <person name="Morin E."/>
            <person name="Drula E."/>
            <person name="Courty P.E."/>
            <person name="Kohler A."/>
            <person name="Kuo A."/>
            <person name="LaButti K."/>
            <person name="Pangilinan J."/>
            <person name="Lipzen A."/>
            <person name="Riley R."/>
            <person name="Andreopoulos W."/>
            <person name="He G."/>
            <person name="Johnson J."/>
            <person name="Nolan M."/>
            <person name="Tritt A."/>
            <person name="Barry K.W."/>
            <person name="Grigoriev I.V."/>
            <person name="Nagy L.G."/>
            <person name="Hibbett D."/>
            <person name="Henrissat B."/>
            <person name="Matheny P.B."/>
            <person name="Labbe J."/>
            <person name="Martin F.M."/>
        </authorList>
    </citation>
    <scope>NUCLEOTIDE SEQUENCE</scope>
    <source>
        <strain evidence="2">BPL690</strain>
    </source>
</reference>
<comment type="caution">
    <text evidence="2">The sequence shown here is derived from an EMBL/GenBank/DDBJ whole genome shotgun (WGS) entry which is preliminary data.</text>
</comment>
<name>A0AAD4QL57_9AGAM</name>
<proteinExistence type="predicted"/>
<protein>
    <submittedName>
        <fullName evidence="2">Uncharacterized protein</fullName>
    </submittedName>
</protein>
<accession>A0AAD4QL57</accession>
<keyword evidence="3" id="KW-1185">Reference proteome</keyword>
<organism evidence="2 3">
    <name type="scientific">Multifurca ochricompacta</name>
    <dbReference type="NCBI Taxonomy" id="376703"/>
    <lineage>
        <taxon>Eukaryota</taxon>
        <taxon>Fungi</taxon>
        <taxon>Dikarya</taxon>
        <taxon>Basidiomycota</taxon>
        <taxon>Agaricomycotina</taxon>
        <taxon>Agaricomycetes</taxon>
        <taxon>Russulales</taxon>
        <taxon>Russulaceae</taxon>
        <taxon>Multifurca</taxon>
    </lineage>
</organism>
<gene>
    <name evidence="2" type="ORF">B0F90DRAFT_1669994</name>
</gene>
<feature type="region of interest" description="Disordered" evidence="1">
    <location>
        <begin position="43"/>
        <end position="74"/>
    </location>
</feature>
<dbReference type="EMBL" id="WTXG01000054">
    <property type="protein sequence ID" value="KAI0295863.1"/>
    <property type="molecule type" value="Genomic_DNA"/>
</dbReference>
<evidence type="ECO:0000313" key="3">
    <source>
        <dbReference type="Proteomes" id="UP001203297"/>
    </source>
</evidence>
<evidence type="ECO:0000256" key="1">
    <source>
        <dbReference type="SAM" id="MobiDB-lite"/>
    </source>
</evidence>
<dbReference type="Proteomes" id="UP001203297">
    <property type="component" value="Unassembled WGS sequence"/>
</dbReference>
<dbReference type="AlphaFoldDB" id="A0AAD4QL57"/>
<sequence>MAGKYRQTIKPAKGLRARLAEASATTIVNDVVNPLEEAGAAQFSHVGTADSSGSKPKKRVRSDEGEYEGEGGQLQKKARLSVFGNTEADEESSKKRDVDEVENVQEDKEATFFPATEAVDTARARMAHHQLPPGGVEQHPVWNSQMRISLYAYRVNSAKLHRAVLARHLLPFADMEGLPQVGRKTGDRVAELDYDGDTAGEWVLILEVLDDIEHILKTYKFREDFARNNVLWDDIFLLLRLADKFCCLRFREAAISMLTSMYPTQLENYARRQRVNRIVCAPEPTCAATIAITQIAYPYDVPEIIPVALLDLICAPHAAVDREYPIHRGSPNRVVLSARMATMLLFLRGEFDCKRRRWKHAGRATARTLPVQKGGPIGVPCHKWLKSVMQNWNERSAERPVYGCARAFDGLDAETLRVLGGQICGSCKAELERRIGVNQRRLWGSMPKIFDVPEWLEMEKRRSEGHQKVFQWFIDAEKERWIRFNSAKNSSNRAVDVTSL</sequence>
<evidence type="ECO:0000313" key="2">
    <source>
        <dbReference type="EMBL" id="KAI0295863.1"/>
    </source>
</evidence>